<dbReference type="EMBL" id="LPDO01000040">
    <property type="protein sequence ID" value="KVT58074.1"/>
    <property type="molecule type" value="Genomic_DNA"/>
</dbReference>
<proteinExistence type="predicted"/>
<organism evidence="1 2">
    <name type="scientific">Burkholderia ubonensis</name>
    <dbReference type="NCBI Taxonomy" id="101571"/>
    <lineage>
        <taxon>Bacteria</taxon>
        <taxon>Pseudomonadati</taxon>
        <taxon>Pseudomonadota</taxon>
        <taxon>Betaproteobacteria</taxon>
        <taxon>Burkholderiales</taxon>
        <taxon>Burkholderiaceae</taxon>
        <taxon>Burkholderia</taxon>
        <taxon>Burkholderia cepacia complex</taxon>
    </lineage>
</organism>
<gene>
    <name evidence="1" type="ORF">WK53_28970</name>
</gene>
<accession>A0AAW3NJQ7</accession>
<sequence length="415" mass="46658">MALYEITGESLKPIAQKTFTEIGLLERANIQRAIRTHIAAITPNVKTMVLAEEFGDWVGANRRIDLLCLDDQARLVVVELKRDDGAHMELQALRYAAMVSTMRFDQAVEAHRKYLISIGSNEDPEQAIREFLDQEEGPIALSDTVRVVLASSEFSQELTTTVLWLNKQRLDIRCVQMRPHVIGDRVLLDIQQVIPLPEAEQYQVAVREKSMEQDAARASDRDMTRYDLSIGETTYSNLPKRRLIHGVIAEALRQGVPVSAIENAVPWRGNLFASVDGHVSEAEFNEAFGGKRLRNFTADDELFHVDGRTYALTTQWGTRTLPAIESILRHIPRTEDIHYSPTSSVADEVTYEEYTIRRRENGTIEVEKGDKLSQPAMPVLRELAVKLGVPLQNGSGNNLNTRSLGVEVMDAIRAL</sequence>
<evidence type="ECO:0000313" key="2">
    <source>
        <dbReference type="Proteomes" id="UP000056732"/>
    </source>
</evidence>
<comment type="caution">
    <text evidence="1">The sequence shown here is derived from an EMBL/GenBank/DDBJ whole genome shotgun (WGS) entry which is preliminary data.</text>
</comment>
<dbReference type="InterPro" id="IPR011856">
    <property type="entry name" value="tRNA_endonuc-like_dom_sf"/>
</dbReference>
<evidence type="ECO:0008006" key="3">
    <source>
        <dbReference type="Google" id="ProtNLM"/>
    </source>
</evidence>
<dbReference type="RefSeq" id="WP_059927030.1">
    <property type="nucleotide sequence ID" value="NZ_LPDO01000040.1"/>
</dbReference>
<dbReference type="GO" id="GO:0003676">
    <property type="term" value="F:nucleic acid binding"/>
    <property type="evidence" value="ECO:0007669"/>
    <property type="project" value="InterPro"/>
</dbReference>
<dbReference type="AlphaFoldDB" id="A0AAW3NJQ7"/>
<dbReference type="Gene3D" id="3.40.1350.10">
    <property type="match status" value="1"/>
</dbReference>
<name>A0AAW3NJQ7_9BURK</name>
<protein>
    <recommendedName>
        <fullName evidence="3">Endonuclease NucS</fullName>
    </recommendedName>
</protein>
<evidence type="ECO:0000313" key="1">
    <source>
        <dbReference type="EMBL" id="KVT58074.1"/>
    </source>
</evidence>
<reference evidence="1 2" key="1">
    <citation type="submission" date="2015-11" db="EMBL/GenBank/DDBJ databases">
        <title>Expanding the genomic diversity of Burkholderia species for the development of highly accurate diagnostics.</title>
        <authorList>
            <person name="Sahl J."/>
            <person name="Keim P."/>
            <person name="Wagner D."/>
        </authorList>
    </citation>
    <scope>NUCLEOTIDE SEQUENCE [LARGE SCALE GENOMIC DNA]</scope>
    <source>
        <strain evidence="1 2">MSMB1137WGS</strain>
    </source>
</reference>
<dbReference type="Proteomes" id="UP000056732">
    <property type="component" value="Unassembled WGS sequence"/>
</dbReference>